<feature type="coiled-coil region" evidence="3">
    <location>
        <begin position="215"/>
        <end position="242"/>
    </location>
</feature>
<comment type="similarity">
    <text evidence="1">Belongs to the SIKE family.</text>
</comment>
<evidence type="ECO:0000256" key="4">
    <source>
        <dbReference type="SAM" id="MobiDB-lite"/>
    </source>
</evidence>
<sequence length="373" mass="41451">MDNELMLVWQVVNELTEQLAHNQKLTNALKSQASVLKDQAVQATAGFALRRVNADISQETFESELERHSAKIIIENQTLLHENRQLGLLLKEYEGTMETIMTKFRTHALAAQQHELTLTRHYEALLAARESQQITSDLATNSNMSHSLQRLCHYLRGLLKTMAGDHTDSYQNSESDYDGPPFDASDLEELITLLERLDSLAEESYPGTTGRQDWAIERESEISRLEKENDELRRMLGIDEANMSACGVTVDADQIANARQSTLLSQSRRAAASEFAARTPYQWDNNPQQQNALQRMDLQPGMRGGQQARRTGIFGAGQQRGGFPGGAGRGVSLVLNNPSSPSLWNSIQPSNSLSSAPLPWQLQGGSSGLDMNR</sequence>
<dbReference type="PANTHER" id="PTHR39472:SF1">
    <property type="entry name" value="EXPRESSED PROTEIN"/>
    <property type="match status" value="1"/>
</dbReference>
<evidence type="ECO:0000256" key="1">
    <source>
        <dbReference type="ARBA" id="ARBA00005537"/>
    </source>
</evidence>
<feature type="region of interest" description="Disordered" evidence="4">
    <location>
        <begin position="346"/>
        <end position="373"/>
    </location>
</feature>
<dbReference type="AlphaFoldDB" id="A0A8H5AW73"/>
<organism evidence="5 6">
    <name type="scientific">Psilocybe cf. subviscida</name>
    <dbReference type="NCBI Taxonomy" id="2480587"/>
    <lineage>
        <taxon>Eukaryota</taxon>
        <taxon>Fungi</taxon>
        <taxon>Dikarya</taxon>
        <taxon>Basidiomycota</taxon>
        <taxon>Agaricomycotina</taxon>
        <taxon>Agaricomycetes</taxon>
        <taxon>Agaricomycetidae</taxon>
        <taxon>Agaricales</taxon>
        <taxon>Agaricineae</taxon>
        <taxon>Strophariaceae</taxon>
        <taxon>Psilocybe</taxon>
    </lineage>
</organism>
<dbReference type="InterPro" id="IPR008555">
    <property type="entry name" value="SIKE"/>
</dbReference>
<evidence type="ECO:0000256" key="3">
    <source>
        <dbReference type="SAM" id="Coils"/>
    </source>
</evidence>
<dbReference type="OrthoDB" id="21214at2759"/>
<gene>
    <name evidence="5" type="ORF">D9619_002781</name>
</gene>
<accession>A0A8H5AW73</accession>
<dbReference type="Pfam" id="PF05769">
    <property type="entry name" value="SIKE"/>
    <property type="match status" value="1"/>
</dbReference>
<protein>
    <submittedName>
        <fullName evidence="5">Uncharacterized protein</fullName>
    </submittedName>
</protein>
<dbReference type="EMBL" id="JAACJJ010000056">
    <property type="protein sequence ID" value="KAF5312094.1"/>
    <property type="molecule type" value="Genomic_DNA"/>
</dbReference>
<evidence type="ECO:0000256" key="2">
    <source>
        <dbReference type="ARBA" id="ARBA00023054"/>
    </source>
</evidence>
<dbReference type="Proteomes" id="UP000567179">
    <property type="component" value="Unassembled WGS sequence"/>
</dbReference>
<keyword evidence="6" id="KW-1185">Reference proteome</keyword>
<name>A0A8H5AW73_9AGAR</name>
<evidence type="ECO:0000313" key="5">
    <source>
        <dbReference type="EMBL" id="KAF5312094.1"/>
    </source>
</evidence>
<keyword evidence="2 3" id="KW-0175">Coiled coil</keyword>
<dbReference type="PANTHER" id="PTHR39472">
    <property type="entry name" value="EXPRESSED PROTEIN"/>
    <property type="match status" value="1"/>
</dbReference>
<evidence type="ECO:0000313" key="6">
    <source>
        <dbReference type="Proteomes" id="UP000567179"/>
    </source>
</evidence>
<reference evidence="5 6" key="1">
    <citation type="journal article" date="2020" name="ISME J.">
        <title>Uncovering the hidden diversity of litter-decomposition mechanisms in mushroom-forming fungi.</title>
        <authorList>
            <person name="Floudas D."/>
            <person name="Bentzer J."/>
            <person name="Ahren D."/>
            <person name="Johansson T."/>
            <person name="Persson P."/>
            <person name="Tunlid A."/>
        </authorList>
    </citation>
    <scope>NUCLEOTIDE SEQUENCE [LARGE SCALE GENOMIC DNA]</scope>
    <source>
        <strain evidence="5 6">CBS 101986</strain>
    </source>
</reference>
<comment type="caution">
    <text evidence="5">The sequence shown here is derived from an EMBL/GenBank/DDBJ whole genome shotgun (WGS) entry which is preliminary data.</text>
</comment>
<proteinExistence type="inferred from homology"/>